<dbReference type="Proteomes" id="UP000838763">
    <property type="component" value="Unassembled WGS sequence"/>
</dbReference>
<evidence type="ECO:0000313" key="2">
    <source>
        <dbReference type="EMBL" id="CAI4216111.1"/>
    </source>
</evidence>
<gene>
    <name evidence="2" type="ORF">PPNO1_LOCUS5774</name>
</gene>
<name>A0A9P1H553_9PEZI</name>
<feature type="compositionally biased region" description="Basic and acidic residues" evidence="1">
    <location>
        <begin position="121"/>
        <end position="134"/>
    </location>
</feature>
<dbReference type="AlphaFoldDB" id="A0A9P1H553"/>
<organism evidence="2 3">
    <name type="scientific">Parascedosporium putredinis</name>
    <dbReference type="NCBI Taxonomy" id="1442378"/>
    <lineage>
        <taxon>Eukaryota</taxon>
        <taxon>Fungi</taxon>
        <taxon>Dikarya</taxon>
        <taxon>Ascomycota</taxon>
        <taxon>Pezizomycotina</taxon>
        <taxon>Sordariomycetes</taxon>
        <taxon>Hypocreomycetidae</taxon>
        <taxon>Microascales</taxon>
        <taxon>Microascaceae</taxon>
        <taxon>Parascedosporium</taxon>
    </lineage>
</organism>
<protein>
    <submittedName>
        <fullName evidence="2">Uncharacterized protein</fullName>
    </submittedName>
</protein>
<comment type="caution">
    <text evidence="2">The sequence shown here is derived from an EMBL/GenBank/DDBJ whole genome shotgun (WGS) entry which is preliminary data.</text>
</comment>
<evidence type="ECO:0000256" key="1">
    <source>
        <dbReference type="SAM" id="MobiDB-lite"/>
    </source>
</evidence>
<evidence type="ECO:0000313" key="3">
    <source>
        <dbReference type="Proteomes" id="UP000838763"/>
    </source>
</evidence>
<feature type="compositionally biased region" description="Polar residues" evidence="1">
    <location>
        <begin position="57"/>
        <end position="79"/>
    </location>
</feature>
<accession>A0A9P1H553</accession>
<reference evidence="2" key="1">
    <citation type="submission" date="2022-11" db="EMBL/GenBank/DDBJ databases">
        <authorList>
            <person name="Scott C."/>
            <person name="Bruce N."/>
        </authorList>
    </citation>
    <scope>NUCLEOTIDE SEQUENCE</scope>
</reference>
<feature type="region of interest" description="Disordered" evidence="1">
    <location>
        <begin position="57"/>
        <end position="88"/>
    </location>
</feature>
<feature type="region of interest" description="Disordered" evidence="1">
    <location>
        <begin position="108"/>
        <end position="134"/>
    </location>
</feature>
<dbReference type="EMBL" id="CALLCH030000015">
    <property type="protein sequence ID" value="CAI4216111.1"/>
    <property type="molecule type" value="Genomic_DNA"/>
</dbReference>
<proteinExistence type="predicted"/>
<sequence>MFFPAQFGRLKFVPTWVLLSQNFDGILEVKNEAIHGASWGERDQHIQVGVRSSLQPGLQLHSSGQQGTDSDSTDASSQPLYRWLGEPSTDGPYNHIAERRWGNNHVARAETGPANASNRGVSREEDRGSKKQLDVDLNIGPNMGGELPHQAYWLPCEFLYEVQTV</sequence>
<keyword evidence="3" id="KW-1185">Reference proteome</keyword>